<dbReference type="Gene3D" id="3.90.70.10">
    <property type="entry name" value="Cysteine proteinases"/>
    <property type="match status" value="1"/>
</dbReference>
<evidence type="ECO:0000313" key="3">
    <source>
        <dbReference type="EMBL" id="WPK11014.1"/>
    </source>
</evidence>
<feature type="chain" id="PRO_5046173877" evidence="1">
    <location>
        <begin position="21"/>
        <end position="321"/>
    </location>
</feature>
<dbReference type="InterPro" id="IPR039564">
    <property type="entry name" value="Peptidase_C39-like"/>
</dbReference>
<dbReference type="PANTHER" id="PTHR37806">
    <property type="entry name" value="LMO0724 PROTEIN"/>
    <property type="match status" value="1"/>
</dbReference>
<sequence>MRRLFLMTLLFAIVILSSCQSPKLLPVNHEAANFSDELTIYTVEFYSRVAVPHVEVAIEQQGTEIARATSSVDGIAKFAQLLEKEQYEAVIYHANGQEQSRTPFTFDKSKPNLFIETIYPKAQAGLAVPIVLQNPELPNGCEITSLTAMLNYFSIDTDKMTMKRNYLPRQATEIRGGIRYGPDPELAYAGNPASATDGFYVFANPIAQAANTILEEQASPLRASNITGASQQEILAYVEQGYPVLTWVTIDWQAPRTNRFWIVEETGERHPIYSNLHAVVLTGASKNSVTIMNPLHGDEIVDINTFFSSYQALGSHAVVIQ</sequence>
<dbReference type="Pfam" id="PF13529">
    <property type="entry name" value="Peptidase_C39_2"/>
    <property type="match status" value="1"/>
</dbReference>
<feature type="signal peptide" evidence="1">
    <location>
        <begin position="1"/>
        <end position="20"/>
    </location>
</feature>
<protein>
    <submittedName>
        <fullName evidence="3">C39 family peptidase</fullName>
    </submittedName>
</protein>
<reference evidence="3 4" key="1">
    <citation type="submission" date="2023-09" db="EMBL/GenBank/DDBJ databases">
        <authorList>
            <person name="Page C.A."/>
            <person name="Perez-Diaz I.M."/>
        </authorList>
    </citation>
    <scope>NUCLEOTIDE SEQUENCE [LARGE SCALE GENOMIC DNA]</scope>
    <source>
        <strain evidence="3 4">Ll15</strain>
    </source>
</reference>
<feature type="domain" description="Peptidase C39-like" evidence="2">
    <location>
        <begin position="126"/>
        <end position="294"/>
    </location>
</feature>
<keyword evidence="1" id="KW-0732">Signal</keyword>
<organism evidence="3 4">
    <name type="scientific">Lysinibacillus louembei</name>
    <dbReference type="NCBI Taxonomy" id="1470088"/>
    <lineage>
        <taxon>Bacteria</taxon>
        <taxon>Bacillati</taxon>
        <taxon>Bacillota</taxon>
        <taxon>Bacilli</taxon>
        <taxon>Bacillales</taxon>
        <taxon>Bacillaceae</taxon>
        <taxon>Lysinibacillus</taxon>
    </lineage>
</organism>
<accession>A0ABZ0RVE6</accession>
<dbReference type="PROSITE" id="PS51257">
    <property type="entry name" value="PROKAR_LIPOPROTEIN"/>
    <property type="match status" value="1"/>
</dbReference>
<dbReference type="PANTHER" id="PTHR37806:SF1">
    <property type="entry name" value="PEPTIDASE C39-LIKE DOMAIN-CONTAINING PROTEIN"/>
    <property type="match status" value="1"/>
</dbReference>
<proteinExistence type="predicted"/>
<dbReference type="EMBL" id="CP137624">
    <property type="protein sequence ID" value="WPK11014.1"/>
    <property type="molecule type" value="Genomic_DNA"/>
</dbReference>
<gene>
    <name evidence="3" type="ORF">R6U77_14110</name>
</gene>
<evidence type="ECO:0000259" key="2">
    <source>
        <dbReference type="Pfam" id="PF13529"/>
    </source>
</evidence>
<evidence type="ECO:0000313" key="4">
    <source>
        <dbReference type="Proteomes" id="UP001322664"/>
    </source>
</evidence>
<name>A0ABZ0RVE6_9BACI</name>
<dbReference type="Proteomes" id="UP001322664">
    <property type="component" value="Chromosome"/>
</dbReference>
<keyword evidence="4" id="KW-1185">Reference proteome</keyword>
<dbReference type="RefSeq" id="WP_319836115.1">
    <property type="nucleotide sequence ID" value="NZ_CP137624.1"/>
</dbReference>
<evidence type="ECO:0000256" key="1">
    <source>
        <dbReference type="SAM" id="SignalP"/>
    </source>
</evidence>